<accession>A0A653E504</accession>
<evidence type="ECO:0000256" key="1">
    <source>
        <dbReference type="PROSITE-ProRule" id="PRU00169"/>
    </source>
</evidence>
<dbReference type="Gene3D" id="3.40.50.2300">
    <property type="match status" value="1"/>
</dbReference>
<dbReference type="InterPro" id="IPR035919">
    <property type="entry name" value="EAL_sf"/>
</dbReference>
<reference evidence="4" key="1">
    <citation type="submission" date="2019-02" db="EMBL/GenBank/DDBJ databases">
        <authorList>
            <consortium name="Genoscope - CEA"/>
            <person name="William W."/>
        </authorList>
    </citation>
    <scope>NUCLEOTIDE SEQUENCE [LARGE SCALE GENOMIC DNA]</scope>
    <source>
        <strain evidence="4">YSy11</strain>
    </source>
</reference>
<proteinExistence type="predicted"/>
<gene>
    <name evidence="4" type="ORF">PMYSY11_2175</name>
</gene>
<dbReference type="SUPFAM" id="SSF141868">
    <property type="entry name" value="EAL domain-like"/>
    <property type="match status" value="1"/>
</dbReference>
<organism evidence="4">
    <name type="scientific">Pseudomonas marincola</name>
    <dbReference type="NCBI Taxonomy" id="437900"/>
    <lineage>
        <taxon>Bacteria</taxon>
        <taxon>Pseudomonadati</taxon>
        <taxon>Pseudomonadota</taxon>
        <taxon>Gammaproteobacteria</taxon>
        <taxon>Pseudomonadales</taxon>
        <taxon>Pseudomonadaceae</taxon>
        <taxon>Pseudomonas</taxon>
    </lineage>
</organism>
<dbReference type="AlphaFoldDB" id="A0A653E504"/>
<feature type="domain" description="EAL" evidence="3">
    <location>
        <begin position="142"/>
        <end position="395"/>
    </location>
</feature>
<evidence type="ECO:0000313" key="4">
    <source>
        <dbReference type="EMBL" id="VEV97221.1"/>
    </source>
</evidence>
<dbReference type="PANTHER" id="PTHR44757:SF2">
    <property type="entry name" value="BIOFILM ARCHITECTURE MAINTENANCE PROTEIN MBAA"/>
    <property type="match status" value="1"/>
</dbReference>
<dbReference type="GO" id="GO:0000160">
    <property type="term" value="P:phosphorelay signal transduction system"/>
    <property type="evidence" value="ECO:0007669"/>
    <property type="project" value="InterPro"/>
</dbReference>
<protein>
    <submittedName>
        <fullName evidence="4">Uncharacterized protein</fullName>
    </submittedName>
</protein>
<dbReference type="InterPro" id="IPR052155">
    <property type="entry name" value="Biofilm_reg_signaling"/>
</dbReference>
<dbReference type="PROSITE" id="PS50883">
    <property type="entry name" value="EAL"/>
    <property type="match status" value="1"/>
</dbReference>
<dbReference type="InterPro" id="IPR001633">
    <property type="entry name" value="EAL_dom"/>
</dbReference>
<dbReference type="InterPro" id="IPR011006">
    <property type="entry name" value="CheY-like_superfamily"/>
</dbReference>
<evidence type="ECO:0000259" key="3">
    <source>
        <dbReference type="PROSITE" id="PS50883"/>
    </source>
</evidence>
<dbReference type="InterPro" id="IPR001789">
    <property type="entry name" value="Sig_transdc_resp-reg_receiver"/>
</dbReference>
<dbReference type="PROSITE" id="PS50110">
    <property type="entry name" value="RESPONSE_REGULATORY"/>
    <property type="match status" value="1"/>
</dbReference>
<feature type="domain" description="Response regulatory" evidence="2">
    <location>
        <begin position="5"/>
        <end position="126"/>
    </location>
</feature>
<evidence type="ECO:0000259" key="2">
    <source>
        <dbReference type="PROSITE" id="PS50110"/>
    </source>
</evidence>
<comment type="caution">
    <text evidence="1">Lacks conserved residue(s) required for the propagation of feature annotation.</text>
</comment>
<name>A0A653E504_9PSED</name>
<dbReference type="Pfam" id="PF00563">
    <property type="entry name" value="EAL"/>
    <property type="match status" value="1"/>
</dbReference>
<dbReference type="CDD" id="cd01948">
    <property type="entry name" value="EAL"/>
    <property type="match status" value="1"/>
</dbReference>
<dbReference type="RefSeq" id="WP_150548257.1">
    <property type="nucleotide sequence ID" value="NZ_LR215729.2"/>
</dbReference>
<dbReference type="PANTHER" id="PTHR44757">
    <property type="entry name" value="DIGUANYLATE CYCLASE DGCP"/>
    <property type="match status" value="1"/>
</dbReference>
<dbReference type="SUPFAM" id="SSF52172">
    <property type="entry name" value="CheY-like"/>
    <property type="match status" value="1"/>
</dbReference>
<dbReference type="SMART" id="SM00052">
    <property type="entry name" value="EAL"/>
    <property type="match status" value="1"/>
</dbReference>
<dbReference type="EMBL" id="LR215729">
    <property type="protein sequence ID" value="VEV97221.1"/>
    <property type="molecule type" value="Genomic_DNA"/>
</dbReference>
<dbReference type="Gene3D" id="3.20.20.450">
    <property type="entry name" value="EAL domain"/>
    <property type="match status" value="1"/>
</dbReference>
<dbReference type="Pfam" id="PF00072">
    <property type="entry name" value="Response_reg"/>
    <property type="match status" value="1"/>
</dbReference>
<sequence>MFKLSVLVIDNRDLQRSNTVDALESLGVERIHQASSEQEAMAVLAEAGRLDIVICEPDLPGLDTGAVIQQMAQARNVAAMIMFSGKDHSAPSPEQARLFASSIHLLGEIGRPLVIQSLKALLQRYGQDETLPAGVAKIVRRQKPTQAEVEQGLQAGEFNAYFQPRVCMQSGQVCGLKMFMGWMHPQRGFIKESDCLPLLESYGLGDDLFIQLLRQGLSTQQLIGLDGYQVKLAMSLPSAQLISDDLCKYIAASLALHQLPADGLMFEVRENCYLQAPTRSQANLVRLHNLGCGLAIDSFKACYSAMNKHVASTFSAIRLDAGPVRIQQQSVQKKARDNLVLSEATSQGIDIVVEGVDSVGQRSQLAGMANVTAQGRVFAGPMSTLELRDWLVESGLAASQQYA</sequence>